<dbReference type="EMBL" id="CAJRST010012224">
    <property type="protein sequence ID" value="CAG5928309.1"/>
    <property type="molecule type" value="Genomic_DNA"/>
</dbReference>
<organism evidence="8 9">
    <name type="scientific">Menidia menidia</name>
    <name type="common">Atlantic silverside</name>
    <dbReference type="NCBI Taxonomy" id="238744"/>
    <lineage>
        <taxon>Eukaryota</taxon>
        <taxon>Metazoa</taxon>
        <taxon>Chordata</taxon>
        <taxon>Craniata</taxon>
        <taxon>Vertebrata</taxon>
        <taxon>Euteleostomi</taxon>
        <taxon>Actinopterygii</taxon>
        <taxon>Neopterygii</taxon>
        <taxon>Teleostei</taxon>
        <taxon>Neoteleostei</taxon>
        <taxon>Acanthomorphata</taxon>
        <taxon>Ovalentaria</taxon>
        <taxon>Atherinomorphae</taxon>
        <taxon>Atheriniformes</taxon>
        <taxon>Atherinopsidae</taxon>
        <taxon>Menidiinae</taxon>
        <taxon>Menidia</taxon>
    </lineage>
</organism>
<feature type="domain" description="Serpin" evidence="7">
    <location>
        <begin position="60"/>
        <end position="454"/>
    </location>
</feature>
<dbReference type="FunFam" id="2.30.39.10:FF:000003">
    <property type="entry name" value="alpha-1-antitrypsin isoform X1"/>
    <property type="match status" value="1"/>
</dbReference>
<dbReference type="FunFam" id="3.30.497.10:FF:000001">
    <property type="entry name" value="Serine protease inhibitor"/>
    <property type="match status" value="1"/>
</dbReference>
<dbReference type="PROSITE" id="PS00284">
    <property type="entry name" value="SERPIN"/>
    <property type="match status" value="2"/>
</dbReference>
<evidence type="ECO:0000259" key="7">
    <source>
        <dbReference type="SMART" id="SM00093"/>
    </source>
</evidence>
<feature type="chain" id="PRO_5035920855" evidence="6">
    <location>
        <begin position="28"/>
        <end position="858"/>
    </location>
</feature>
<dbReference type="OrthoDB" id="671595at2759"/>
<dbReference type="InterPro" id="IPR000215">
    <property type="entry name" value="Serpin_fam"/>
</dbReference>
<evidence type="ECO:0000256" key="6">
    <source>
        <dbReference type="SAM" id="SignalP"/>
    </source>
</evidence>
<dbReference type="Proteomes" id="UP000677803">
    <property type="component" value="Unassembled WGS sequence"/>
</dbReference>
<dbReference type="AlphaFoldDB" id="A0A8S4B259"/>
<sequence>MASVMYSLACLTGLASLLCSSAHIALAKPEELLSRPERWERGASHENRLNMSALNTALAFEPYRDLATRSTAKPSVQQRRPNNILFSPLGLGSALALLCRVSGPEGRTQALEALGVPANSTEQRAEATISALTDLQHSLALQEGGGGGGVQRGASEAGANTGIGGAATGVGNRHNETRNRTDVDGDGRQSEDGVHTAQLRVWTSLHVDGKPSVDYETFKSRPLNTGPPASNINHETLMKDLQASDKLMLNNFVYFKGLLPFEWRPTGQRSFKPNATTSAEIAMMYRADSSEVMMLYDTNCSATVVRVAFSERLASLLLLPKGELQPLEDCLSDSRMSFWVSNLKPGRAEILFPKFQLRESYSLESLLQTAGVTTIFSQSANFPGLTQKKMLKLIKAPHEVMMEVEESKSGERSRPDIQLDFSVPQRITFDRPFMFIIYDTLTGLVVLIGRIIDPTEALKMRSIFASCALAAILAVALADHHHHEGEMSCHKLIHPNADFAFALYKNLNAKAAAGKNIFYSPLGISTALSMLSVGARGETHGQLFNSLGYSSLSKTQVNEAYEHLFHMLGHSQEKQQLDVGNIVAVRTGFNPLEEFLKDTQKYYSGEIKSVDFAEPSKAAADLNSLIASKTQDKIKDLVKDLDPAMAMVLLNYVYFRGQWEKPFDANLTTKGEFNVDETTKVQVDMMKKTGRFDYYYDDANHTTVVMLPYKGNTSMMIVLPHEGKMKEVEGYINKGYITHWHESLFRNNVNLFMPKFSISADASLGDTLKELGVTDAFGDNADFSGMSEEIKLKVAKVSHKAVLSVDETGTEAAAGTSLEIMPMSMPEIVTLNRPFMVFIMEHSTKSLLFMGKITDPTA</sequence>
<evidence type="ECO:0000256" key="1">
    <source>
        <dbReference type="ARBA" id="ARBA00009500"/>
    </source>
</evidence>
<dbReference type="Gene3D" id="2.30.39.10">
    <property type="entry name" value="Alpha-1-antitrypsin, domain 1"/>
    <property type="match status" value="2"/>
</dbReference>
<feature type="domain" description="Serpin" evidence="7">
    <location>
        <begin position="501"/>
        <end position="856"/>
    </location>
</feature>
<dbReference type="PRINTS" id="PR00780">
    <property type="entry name" value="LEUSERPINII"/>
</dbReference>
<dbReference type="Pfam" id="PF00079">
    <property type="entry name" value="Serpin"/>
    <property type="match status" value="2"/>
</dbReference>
<feature type="signal peptide" evidence="6">
    <location>
        <begin position="1"/>
        <end position="27"/>
    </location>
</feature>
<evidence type="ECO:0000256" key="3">
    <source>
        <dbReference type="ARBA" id="ARBA00023180"/>
    </source>
</evidence>
<feature type="compositionally biased region" description="Basic and acidic residues" evidence="5">
    <location>
        <begin position="173"/>
        <end position="193"/>
    </location>
</feature>
<reference evidence="8" key="1">
    <citation type="submission" date="2021-05" db="EMBL/GenBank/DDBJ databases">
        <authorList>
            <person name="Tigano A."/>
        </authorList>
    </citation>
    <scope>NUCLEOTIDE SEQUENCE</scope>
</reference>
<accession>A0A8S4B259</accession>
<evidence type="ECO:0000313" key="9">
    <source>
        <dbReference type="Proteomes" id="UP000677803"/>
    </source>
</evidence>
<proteinExistence type="inferred from homology"/>
<dbReference type="GO" id="GO:0005615">
    <property type="term" value="C:extracellular space"/>
    <property type="evidence" value="ECO:0007669"/>
    <property type="project" value="InterPro"/>
</dbReference>
<keyword evidence="9" id="KW-1185">Reference proteome</keyword>
<dbReference type="Gene3D" id="3.30.497.10">
    <property type="entry name" value="Antithrombin, subunit I, domain 2"/>
    <property type="match status" value="3"/>
</dbReference>
<dbReference type="SUPFAM" id="SSF56574">
    <property type="entry name" value="Serpins"/>
    <property type="match status" value="2"/>
</dbReference>
<evidence type="ECO:0000256" key="5">
    <source>
        <dbReference type="SAM" id="MobiDB-lite"/>
    </source>
</evidence>
<dbReference type="InterPro" id="IPR036186">
    <property type="entry name" value="Serpin_sf"/>
</dbReference>
<evidence type="ECO:0000256" key="4">
    <source>
        <dbReference type="RuleBase" id="RU000411"/>
    </source>
</evidence>
<dbReference type="InterPro" id="IPR042185">
    <property type="entry name" value="Serpin_sf_2"/>
</dbReference>
<dbReference type="SMART" id="SM00093">
    <property type="entry name" value="SERPIN"/>
    <property type="match status" value="2"/>
</dbReference>
<keyword evidence="2 6" id="KW-0732">Signal</keyword>
<dbReference type="GO" id="GO:0004867">
    <property type="term" value="F:serine-type endopeptidase inhibitor activity"/>
    <property type="evidence" value="ECO:0007669"/>
    <property type="project" value="InterPro"/>
</dbReference>
<feature type="region of interest" description="Disordered" evidence="5">
    <location>
        <begin position="143"/>
        <end position="193"/>
    </location>
</feature>
<name>A0A8S4B259_9TELE</name>
<dbReference type="InterPro" id="IPR023795">
    <property type="entry name" value="Serpin_CS"/>
</dbReference>
<protein>
    <submittedName>
        <fullName evidence="8">(Atlantic silverside) hypothetical protein</fullName>
    </submittedName>
</protein>
<keyword evidence="3" id="KW-0325">Glycoprotein</keyword>
<evidence type="ECO:0000313" key="8">
    <source>
        <dbReference type="EMBL" id="CAG5928309.1"/>
    </source>
</evidence>
<comment type="caution">
    <text evidence="8">The sequence shown here is derived from an EMBL/GenBank/DDBJ whole genome shotgun (WGS) entry which is preliminary data.</text>
</comment>
<dbReference type="PANTHER" id="PTHR11461:SF363">
    <property type="entry name" value="SERINE (OR CYSTEINE) PROTEINASE INHIBITOR, CLADE A (ALPHA-1 ANTIPROTEINASE, ANTITRYPSIN), MEMBER 1, LIKE PRECURSOR-RELATED"/>
    <property type="match status" value="1"/>
</dbReference>
<dbReference type="InterPro" id="IPR042178">
    <property type="entry name" value="Serpin_sf_1"/>
</dbReference>
<evidence type="ECO:0000256" key="2">
    <source>
        <dbReference type="ARBA" id="ARBA00022729"/>
    </source>
</evidence>
<comment type="similarity">
    <text evidence="1 4">Belongs to the serpin family.</text>
</comment>
<gene>
    <name evidence="8" type="ORF">MMEN_LOCUS11965</name>
</gene>
<dbReference type="PANTHER" id="PTHR11461">
    <property type="entry name" value="SERINE PROTEASE INHIBITOR, SERPIN"/>
    <property type="match status" value="1"/>
</dbReference>
<dbReference type="FunFam" id="2.10.310.10:FF:000001">
    <property type="entry name" value="Serpin family A member 1"/>
    <property type="match status" value="1"/>
</dbReference>
<dbReference type="InterPro" id="IPR023796">
    <property type="entry name" value="Serpin_dom"/>
</dbReference>
<dbReference type="Gene3D" id="2.10.310.10">
    <property type="entry name" value="Serpins superfamily"/>
    <property type="match status" value="2"/>
</dbReference>